<dbReference type="InterPro" id="IPR018247">
    <property type="entry name" value="EF_Hand_1_Ca_BS"/>
</dbReference>
<accession>A0A3B1E851</accession>
<dbReference type="SUPFAM" id="SSF63446">
    <property type="entry name" value="Type I dockerin domain"/>
    <property type="match status" value="1"/>
</dbReference>
<evidence type="ECO:0000313" key="1">
    <source>
        <dbReference type="EMBL" id="VAX40687.1"/>
    </source>
</evidence>
<dbReference type="InterPro" id="IPR002105">
    <property type="entry name" value="Dockerin_1_rpt"/>
</dbReference>
<dbReference type="EMBL" id="UOGK01000430">
    <property type="protein sequence ID" value="VAX40687.1"/>
    <property type="molecule type" value="Genomic_DNA"/>
</dbReference>
<sequence length="66" mass="7097">MRLGDEFTPPDDCIADFNGDGSVNTQDMLAFLNAWNAGDSSADINGDGEINTQDVLAFLNLWNIGC</sequence>
<reference evidence="1" key="1">
    <citation type="submission" date="2018-06" db="EMBL/GenBank/DDBJ databases">
        <authorList>
            <person name="Zhirakovskaya E."/>
        </authorList>
    </citation>
    <scope>NUCLEOTIDE SEQUENCE</scope>
</reference>
<dbReference type="GO" id="GO:0000272">
    <property type="term" value="P:polysaccharide catabolic process"/>
    <property type="evidence" value="ECO:0007669"/>
    <property type="project" value="InterPro"/>
</dbReference>
<gene>
    <name evidence="1" type="ORF">MNBD_PLANCTO03-1499</name>
</gene>
<proteinExistence type="predicted"/>
<dbReference type="PROSITE" id="PS00018">
    <property type="entry name" value="EF_HAND_1"/>
    <property type="match status" value="2"/>
</dbReference>
<dbReference type="InterPro" id="IPR053783">
    <property type="entry name" value="Dockerin_dom_GC-type"/>
</dbReference>
<name>A0A3B1E851_9ZZZZ</name>
<dbReference type="NCBIfam" id="NF041540">
    <property type="entry name" value="dockerin_GC"/>
    <property type="match status" value="1"/>
</dbReference>
<dbReference type="Gene3D" id="1.10.1330.10">
    <property type="entry name" value="Dockerin domain"/>
    <property type="match status" value="1"/>
</dbReference>
<organism evidence="1">
    <name type="scientific">hydrothermal vent metagenome</name>
    <dbReference type="NCBI Taxonomy" id="652676"/>
    <lineage>
        <taxon>unclassified sequences</taxon>
        <taxon>metagenomes</taxon>
        <taxon>ecological metagenomes</taxon>
    </lineage>
</organism>
<dbReference type="InterPro" id="IPR036439">
    <property type="entry name" value="Dockerin_dom_sf"/>
</dbReference>
<evidence type="ECO:0008006" key="2">
    <source>
        <dbReference type="Google" id="ProtNLM"/>
    </source>
</evidence>
<dbReference type="GO" id="GO:0004553">
    <property type="term" value="F:hydrolase activity, hydrolyzing O-glycosyl compounds"/>
    <property type="evidence" value="ECO:0007669"/>
    <property type="project" value="InterPro"/>
</dbReference>
<protein>
    <recommendedName>
        <fullName evidence="2">Dockerin domain-containing protein</fullName>
    </recommendedName>
</protein>
<dbReference type="Pfam" id="PF00404">
    <property type="entry name" value="Dockerin_1"/>
    <property type="match status" value="1"/>
</dbReference>
<dbReference type="AlphaFoldDB" id="A0A3B1E851"/>